<dbReference type="SUPFAM" id="SSF52540">
    <property type="entry name" value="P-loop containing nucleoside triphosphate hydrolases"/>
    <property type="match status" value="1"/>
</dbReference>
<keyword evidence="4" id="KW-0611">Plant defense</keyword>
<dbReference type="FunFam" id="1.10.10.10:FF:000322">
    <property type="entry name" value="Probable disease resistance protein At1g63360"/>
    <property type="match status" value="1"/>
</dbReference>
<evidence type="ECO:0000256" key="1">
    <source>
        <dbReference type="ARBA" id="ARBA00022614"/>
    </source>
</evidence>
<dbReference type="InterPro" id="IPR041118">
    <property type="entry name" value="Rx_N"/>
</dbReference>
<sequence>MSIIGEVALSAFFQVLFDKLTSPDLLKIFKQEQWLDELEDLAYDADDILDEFATEALRHCVEGRTKTTSSSALTTSLVNEGHVYGRDEDKKAIVKLLLSAESSDAQLSVIPILGMGGMGKTTLVQLAYNDDDVNRYFDLKAWGCVSEDFNIVKVTKEIIQSVTSEPYDVNDLNLLQVKLKEKLSGKKFLVILDDVWNENYNDWTKLRCPFEFGAPGSKIVITTRNDRVSSTMGTTQAYMLKELSNDACLTVFTQNALGTTDFSAHPELEAVGRKILERCKGLPLAAKALGGLLRTIHDRNKWEDVLNNKIWDMSDENSDVLPTLKLSYLYLPSHLKRCFAYCSLFPKDYEFEEKELVLLWMAEGLVQEIKRKPMEELGFEYFHDLHRRSFFQQSSSNESLFVMHDLINDLARWAAGGSCYILEDTMGDVNSIKEMPVGIEELKSLQTLSNFVVGKHTGSKIGDLMNLKFLHGRLCISRLENVLDAEDARRANLNGKKNLDALVMKWEYANDDLQDARVGIDVLDMLRPWTTVKELLIDGYVGVKFPTWLGHHSFSNMVLLKIESCRKCTSLPAIGQLPSLKDLVIIGMTKVESVGPEFYGESGLKPFQSLETLRFEDMQEWKDWIPCGNEYEEFSCLRELSISRCPKLQGKLPYHLPSLEKICVRKCEELVVSIPSLPMLHELEIVGCKEVVRRNTVELCSLKSIVISIPDLKSLTEEFMHGLVKVENLTIDDCKELTSMLARQAHVPCNARYSDRAQSVVDVAEAPSSSSLLINEENLNTSLLEQLEIGHCPSLKFLSSRGDLPVTLKILKIWECSELTSLSSSGQLPIALKHLDVGICPKLEGCSSLVSFPDGGLLPTSLRELCIFDCEKLEALPNRMHNLTSLHDLRIWNCGSIISFPEEGYPTNLTSLYLEGVNICKQVFEWGLHRLTSLTSLDINCEGGFPDWQSFPSEEEDGKMMMTLPTSLTRLGICNFPNIVFLSSKGFQNLSALQHLEIQGCPKLEFLPEKGLPPSLLDLDISNCPLLKQHCKKGKGREWLKIANIPRVQIDFRSVFEVEAEEQQ</sequence>
<dbReference type="InterPro" id="IPR056789">
    <property type="entry name" value="LRR_R13L1-DRL21"/>
</dbReference>
<dbReference type="Pfam" id="PF25019">
    <property type="entry name" value="LRR_R13L1-DRL21"/>
    <property type="match status" value="1"/>
</dbReference>
<evidence type="ECO:0000256" key="4">
    <source>
        <dbReference type="ARBA" id="ARBA00022821"/>
    </source>
</evidence>
<accession>A0A2N9G207</accession>
<feature type="domain" description="Disease resistance N-terminal" evidence="7">
    <location>
        <begin position="32"/>
        <end position="65"/>
    </location>
</feature>
<dbReference type="InterPro" id="IPR027417">
    <property type="entry name" value="P-loop_NTPase"/>
</dbReference>
<keyword evidence="3" id="KW-0547">Nucleotide-binding</keyword>
<dbReference type="PANTHER" id="PTHR36766">
    <property type="entry name" value="PLANT BROAD-SPECTRUM MILDEW RESISTANCE PROTEIN RPW8"/>
    <property type="match status" value="1"/>
</dbReference>
<dbReference type="FunFam" id="3.40.50.300:FF:001091">
    <property type="entry name" value="Probable disease resistance protein At1g61300"/>
    <property type="match status" value="1"/>
</dbReference>
<keyword evidence="1" id="KW-0433">Leucine-rich repeat</keyword>
<evidence type="ECO:0000259" key="6">
    <source>
        <dbReference type="Pfam" id="PF00931"/>
    </source>
</evidence>
<dbReference type="Pfam" id="PF00931">
    <property type="entry name" value="NB-ARC"/>
    <property type="match status" value="1"/>
</dbReference>
<reference evidence="10" key="1">
    <citation type="submission" date="2018-02" db="EMBL/GenBank/DDBJ databases">
        <authorList>
            <person name="Cohen D.B."/>
            <person name="Kent A.D."/>
        </authorList>
    </citation>
    <scope>NUCLEOTIDE SEQUENCE</scope>
</reference>
<feature type="domain" description="Disease resistance protein winged helix" evidence="8">
    <location>
        <begin position="344"/>
        <end position="411"/>
    </location>
</feature>
<evidence type="ECO:0000259" key="7">
    <source>
        <dbReference type="Pfam" id="PF18052"/>
    </source>
</evidence>
<evidence type="ECO:0000256" key="5">
    <source>
        <dbReference type="ARBA" id="ARBA00022840"/>
    </source>
</evidence>
<evidence type="ECO:0000259" key="9">
    <source>
        <dbReference type="Pfam" id="PF25019"/>
    </source>
</evidence>
<feature type="domain" description="R13L1/DRL21-like LRR repeat region" evidence="9">
    <location>
        <begin position="461"/>
        <end position="588"/>
    </location>
</feature>
<dbReference type="Gene3D" id="1.20.5.4130">
    <property type="match status" value="1"/>
</dbReference>
<proteinExistence type="predicted"/>
<protein>
    <recommendedName>
        <fullName evidence="11">NB-ARC domain-containing protein</fullName>
    </recommendedName>
</protein>
<evidence type="ECO:0000256" key="3">
    <source>
        <dbReference type="ARBA" id="ARBA00022741"/>
    </source>
</evidence>
<dbReference type="GO" id="GO:0051707">
    <property type="term" value="P:response to other organism"/>
    <property type="evidence" value="ECO:0007669"/>
    <property type="project" value="UniProtKB-ARBA"/>
</dbReference>
<evidence type="ECO:0000256" key="2">
    <source>
        <dbReference type="ARBA" id="ARBA00022737"/>
    </source>
</evidence>
<dbReference type="InterPro" id="IPR058922">
    <property type="entry name" value="WHD_DRP"/>
</dbReference>
<dbReference type="EMBL" id="OIVN01001370">
    <property type="protein sequence ID" value="SPC93201.1"/>
    <property type="molecule type" value="Genomic_DNA"/>
</dbReference>
<dbReference type="PRINTS" id="PR00364">
    <property type="entry name" value="DISEASERSIST"/>
</dbReference>
<feature type="domain" description="NB-ARC" evidence="6">
    <location>
        <begin position="88"/>
        <end position="256"/>
    </location>
</feature>
<dbReference type="PANTHER" id="PTHR36766:SF51">
    <property type="entry name" value="DISEASE RESISTANCE RPP13-LIKE PROTEIN 1"/>
    <property type="match status" value="1"/>
</dbReference>
<organism evidence="10">
    <name type="scientific">Fagus sylvatica</name>
    <name type="common">Beechnut</name>
    <dbReference type="NCBI Taxonomy" id="28930"/>
    <lineage>
        <taxon>Eukaryota</taxon>
        <taxon>Viridiplantae</taxon>
        <taxon>Streptophyta</taxon>
        <taxon>Embryophyta</taxon>
        <taxon>Tracheophyta</taxon>
        <taxon>Spermatophyta</taxon>
        <taxon>Magnoliopsida</taxon>
        <taxon>eudicotyledons</taxon>
        <taxon>Gunneridae</taxon>
        <taxon>Pentapetalae</taxon>
        <taxon>rosids</taxon>
        <taxon>fabids</taxon>
        <taxon>Fagales</taxon>
        <taxon>Fagaceae</taxon>
        <taxon>Fagus</taxon>
    </lineage>
</organism>
<evidence type="ECO:0000259" key="8">
    <source>
        <dbReference type="Pfam" id="PF23559"/>
    </source>
</evidence>
<dbReference type="InterPro" id="IPR042197">
    <property type="entry name" value="Apaf_helical"/>
</dbReference>
<dbReference type="Gene3D" id="1.10.8.430">
    <property type="entry name" value="Helical domain of apoptotic protease-activating factors"/>
    <property type="match status" value="1"/>
</dbReference>
<dbReference type="SUPFAM" id="SSF52058">
    <property type="entry name" value="L domain-like"/>
    <property type="match status" value="2"/>
</dbReference>
<keyword evidence="2" id="KW-0677">Repeat</keyword>
<dbReference type="InterPro" id="IPR002182">
    <property type="entry name" value="NB-ARC"/>
</dbReference>
<dbReference type="Gene3D" id="3.40.50.300">
    <property type="entry name" value="P-loop containing nucleotide triphosphate hydrolases"/>
    <property type="match status" value="1"/>
</dbReference>
<dbReference type="Gene3D" id="1.10.10.10">
    <property type="entry name" value="Winged helix-like DNA-binding domain superfamily/Winged helix DNA-binding domain"/>
    <property type="match status" value="1"/>
</dbReference>
<dbReference type="AlphaFoldDB" id="A0A2N9G207"/>
<gene>
    <name evidence="10" type="ORF">FSB_LOCUS21083</name>
</gene>
<keyword evidence="5" id="KW-0067">ATP-binding</keyword>
<evidence type="ECO:0008006" key="11">
    <source>
        <dbReference type="Google" id="ProtNLM"/>
    </source>
</evidence>
<dbReference type="Pfam" id="PF23559">
    <property type="entry name" value="WHD_DRP"/>
    <property type="match status" value="1"/>
</dbReference>
<dbReference type="GO" id="GO:0006952">
    <property type="term" value="P:defense response"/>
    <property type="evidence" value="ECO:0007669"/>
    <property type="project" value="UniProtKB-KW"/>
</dbReference>
<name>A0A2N9G207_FAGSY</name>
<dbReference type="Pfam" id="PF18052">
    <property type="entry name" value="Rx_N"/>
    <property type="match status" value="1"/>
</dbReference>
<dbReference type="InterPro" id="IPR036388">
    <property type="entry name" value="WH-like_DNA-bd_sf"/>
</dbReference>
<dbReference type="Gene3D" id="3.80.10.10">
    <property type="entry name" value="Ribonuclease Inhibitor"/>
    <property type="match status" value="3"/>
</dbReference>
<dbReference type="InterPro" id="IPR032675">
    <property type="entry name" value="LRR_dom_sf"/>
</dbReference>
<evidence type="ECO:0000313" key="10">
    <source>
        <dbReference type="EMBL" id="SPC93201.1"/>
    </source>
</evidence>
<dbReference type="GO" id="GO:0005524">
    <property type="term" value="F:ATP binding"/>
    <property type="evidence" value="ECO:0007669"/>
    <property type="project" value="UniProtKB-KW"/>
</dbReference>
<dbReference type="GO" id="GO:0043531">
    <property type="term" value="F:ADP binding"/>
    <property type="evidence" value="ECO:0007669"/>
    <property type="project" value="InterPro"/>
</dbReference>